<reference evidence="1" key="1">
    <citation type="submission" date="2018-05" db="EMBL/GenBank/DDBJ databases">
        <authorList>
            <person name="Lanie J.A."/>
            <person name="Ng W.-L."/>
            <person name="Kazmierczak K.M."/>
            <person name="Andrzejewski T.M."/>
            <person name="Davidsen T.M."/>
            <person name="Wayne K.J."/>
            <person name="Tettelin H."/>
            <person name="Glass J.I."/>
            <person name="Rusch D."/>
            <person name="Podicherti R."/>
            <person name="Tsui H.-C.T."/>
            <person name="Winkler M.E."/>
        </authorList>
    </citation>
    <scope>NUCLEOTIDE SEQUENCE</scope>
</reference>
<dbReference type="AlphaFoldDB" id="A0A382RMW8"/>
<dbReference type="PANTHER" id="PTHR43135">
    <property type="entry name" value="ALPHA-D-RIBOSE 1-METHYLPHOSPHONATE 5-TRIPHOSPHATE DIPHOSPHATASE"/>
    <property type="match status" value="1"/>
</dbReference>
<gene>
    <name evidence="1" type="ORF">METZ01_LOCUS351172</name>
</gene>
<evidence type="ECO:0000313" key="1">
    <source>
        <dbReference type="EMBL" id="SVC98318.1"/>
    </source>
</evidence>
<accession>A0A382RMW8</accession>
<dbReference type="Gene3D" id="2.30.40.10">
    <property type="entry name" value="Urease, subunit C, domain 1"/>
    <property type="match status" value="1"/>
</dbReference>
<name>A0A382RMW8_9ZZZZ</name>
<dbReference type="SUPFAM" id="SSF51556">
    <property type="entry name" value="Metallo-dependent hydrolases"/>
    <property type="match status" value="1"/>
</dbReference>
<sequence length="108" mass="12042">MSNEIHVLTNGQIIDALDPEPRSGNIFVQSGRIIDISFQESDLQRADYVFDLKGKYVTPGLWDVHTHIGKGIPDHEAKEEMLSQRTIRAGINCREALKLGITSLRVVG</sequence>
<protein>
    <recommendedName>
        <fullName evidence="2">Amidohydrolase-related domain-containing protein</fullName>
    </recommendedName>
</protein>
<dbReference type="PANTHER" id="PTHR43135:SF3">
    <property type="entry name" value="ALPHA-D-RIBOSE 1-METHYLPHOSPHONATE 5-TRIPHOSPHATE DIPHOSPHATASE"/>
    <property type="match status" value="1"/>
</dbReference>
<proteinExistence type="predicted"/>
<dbReference type="EMBL" id="UINC01122483">
    <property type="protein sequence ID" value="SVC98318.1"/>
    <property type="molecule type" value="Genomic_DNA"/>
</dbReference>
<feature type="non-terminal residue" evidence="1">
    <location>
        <position position="108"/>
    </location>
</feature>
<evidence type="ECO:0008006" key="2">
    <source>
        <dbReference type="Google" id="ProtNLM"/>
    </source>
</evidence>
<dbReference type="GO" id="GO:0016810">
    <property type="term" value="F:hydrolase activity, acting on carbon-nitrogen (but not peptide) bonds"/>
    <property type="evidence" value="ECO:0007669"/>
    <property type="project" value="InterPro"/>
</dbReference>
<dbReference type="InterPro" id="IPR051781">
    <property type="entry name" value="Metallo-dep_Hydrolase"/>
</dbReference>
<dbReference type="InterPro" id="IPR011059">
    <property type="entry name" value="Metal-dep_hydrolase_composite"/>
</dbReference>
<dbReference type="SUPFAM" id="SSF51338">
    <property type="entry name" value="Composite domain of metallo-dependent hydrolases"/>
    <property type="match status" value="1"/>
</dbReference>
<organism evidence="1">
    <name type="scientific">marine metagenome</name>
    <dbReference type="NCBI Taxonomy" id="408172"/>
    <lineage>
        <taxon>unclassified sequences</taxon>
        <taxon>metagenomes</taxon>
        <taxon>ecological metagenomes</taxon>
    </lineage>
</organism>
<dbReference type="InterPro" id="IPR032466">
    <property type="entry name" value="Metal_Hydrolase"/>
</dbReference>